<dbReference type="GO" id="GO:0005829">
    <property type="term" value="C:cytosol"/>
    <property type="evidence" value="ECO:0007669"/>
    <property type="project" value="UniProtKB-SubCell"/>
</dbReference>
<dbReference type="PANTHER" id="PTHR34773:SF1">
    <property type="entry name" value="FLAGELLAR SECRETION CHAPERONE FLIS"/>
    <property type="match status" value="1"/>
</dbReference>
<name>A0A7V4WL37_9BACT</name>
<keyword evidence="5" id="KW-0143">Chaperone</keyword>
<evidence type="ECO:0000256" key="3">
    <source>
        <dbReference type="ARBA" id="ARBA00022490"/>
    </source>
</evidence>
<evidence type="ECO:0000256" key="4">
    <source>
        <dbReference type="ARBA" id="ARBA00022795"/>
    </source>
</evidence>
<evidence type="ECO:0000256" key="2">
    <source>
        <dbReference type="ARBA" id="ARBA00008787"/>
    </source>
</evidence>
<reference evidence="7" key="1">
    <citation type="journal article" date="2020" name="mSystems">
        <title>Genome- and Community-Level Interaction Insights into Carbon Utilization and Element Cycling Functions of Hydrothermarchaeota in Hydrothermal Sediment.</title>
        <authorList>
            <person name="Zhou Z."/>
            <person name="Liu Y."/>
            <person name="Xu W."/>
            <person name="Pan J."/>
            <person name="Luo Z.H."/>
            <person name="Li M."/>
        </authorList>
    </citation>
    <scope>NUCLEOTIDE SEQUENCE [LARGE SCALE GENOMIC DNA]</scope>
    <source>
        <strain evidence="7">SpSt-82</strain>
    </source>
</reference>
<dbReference type="CDD" id="cd16098">
    <property type="entry name" value="FliS"/>
    <property type="match status" value="1"/>
</dbReference>
<comment type="similarity">
    <text evidence="2 6">Belongs to the FliS family.</text>
</comment>
<dbReference type="Gene3D" id="1.20.120.340">
    <property type="entry name" value="Flagellar protein FliS"/>
    <property type="match status" value="1"/>
</dbReference>
<dbReference type="EMBL" id="DTIY01000028">
    <property type="protein sequence ID" value="HGY39047.1"/>
    <property type="molecule type" value="Genomic_DNA"/>
</dbReference>
<evidence type="ECO:0000256" key="6">
    <source>
        <dbReference type="PIRNR" id="PIRNR039090"/>
    </source>
</evidence>
<dbReference type="Pfam" id="PF02561">
    <property type="entry name" value="FliS"/>
    <property type="match status" value="1"/>
</dbReference>
<dbReference type="RefSeq" id="WP_026137390.1">
    <property type="nucleotide sequence ID" value="NZ_CP187957.1"/>
</dbReference>
<dbReference type="InterPro" id="IPR003713">
    <property type="entry name" value="FliS"/>
</dbReference>
<dbReference type="GO" id="GO:0044780">
    <property type="term" value="P:bacterial-type flagellum assembly"/>
    <property type="evidence" value="ECO:0007669"/>
    <property type="project" value="InterPro"/>
</dbReference>
<keyword evidence="3 6" id="KW-0963">Cytoplasm</keyword>
<evidence type="ECO:0000313" key="7">
    <source>
        <dbReference type="EMBL" id="HGY39047.1"/>
    </source>
</evidence>
<keyword evidence="7" id="KW-0966">Cell projection</keyword>
<protein>
    <recommendedName>
        <fullName evidence="6">Flagellar secretion chaperone FliS</fullName>
    </recommendedName>
</protein>
<dbReference type="GO" id="GO:0071973">
    <property type="term" value="P:bacterial-type flagellum-dependent cell motility"/>
    <property type="evidence" value="ECO:0007669"/>
    <property type="project" value="TreeGrafter"/>
</dbReference>
<evidence type="ECO:0000256" key="1">
    <source>
        <dbReference type="ARBA" id="ARBA00004514"/>
    </source>
</evidence>
<dbReference type="SUPFAM" id="SSF101116">
    <property type="entry name" value="Flagellar export chaperone FliS"/>
    <property type="match status" value="1"/>
</dbReference>
<dbReference type="InterPro" id="IPR036584">
    <property type="entry name" value="FliS_sf"/>
</dbReference>
<organism evidence="7">
    <name type="scientific">Candidatus Caldatribacterium saccharofermentans</name>
    <dbReference type="NCBI Taxonomy" id="1454753"/>
    <lineage>
        <taxon>Bacteria</taxon>
        <taxon>Pseudomonadati</taxon>
        <taxon>Atribacterota</taxon>
        <taxon>Atribacteria</taxon>
        <taxon>Atribacterales</taxon>
        <taxon>Candidatus Caldatribacteriaceae</taxon>
        <taxon>Candidatus Caldatribacterium</taxon>
    </lineage>
</organism>
<accession>A0A7V4WL37</accession>
<dbReference type="NCBIfam" id="TIGR00208">
    <property type="entry name" value="fliS"/>
    <property type="match status" value="1"/>
</dbReference>
<keyword evidence="7" id="KW-0969">Cilium</keyword>
<dbReference type="AlphaFoldDB" id="A0A7V4WL37"/>
<comment type="subcellular location">
    <subcellularLocation>
        <location evidence="1 6">Cytoplasm</location>
        <location evidence="1 6">Cytosol</location>
    </subcellularLocation>
</comment>
<keyword evidence="7" id="KW-0282">Flagellum</keyword>
<comment type="caution">
    <text evidence="7">The sequence shown here is derived from an EMBL/GenBank/DDBJ whole genome shotgun (WGS) entry which is preliminary data.</text>
</comment>
<sequence length="131" mass="14768">MGTYSATMARRFYEENTVNTASPVKLVVLLYDGAIRFLKLAERAFAEGDRALARMHIGKAEKIILELLGSLNFEDGGEIAENLFALYRFVLRECARMSGENYEEVLPGVIRILSGLRDAWKELEAYGQRTS</sequence>
<evidence type="ECO:0000256" key="5">
    <source>
        <dbReference type="ARBA" id="ARBA00023186"/>
    </source>
</evidence>
<keyword evidence="4 6" id="KW-1005">Bacterial flagellum biogenesis</keyword>
<gene>
    <name evidence="7" type="primary">fliS</name>
    <name evidence="7" type="ORF">ENW11_04485</name>
</gene>
<dbReference type="PIRSF" id="PIRSF039090">
    <property type="entry name" value="Flis"/>
    <property type="match status" value="1"/>
</dbReference>
<dbReference type="PANTHER" id="PTHR34773">
    <property type="entry name" value="FLAGELLAR SECRETION CHAPERONE FLIS"/>
    <property type="match status" value="1"/>
</dbReference>
<proteinExistence type="inferred from homology"/>